<organism evidence="1 2">
    <name type="scientific">Coniosporium uncinatum</name>
    <dbReference type="NCBI Taxonomy" id="93489"/>
    <lineage>
        <taxon>Eukaryota</taxon>
        <taxon>Fungi</taxon>
        <taxon>Dikarya</taxon>
        <taxon>Ascomycota</taxon>
        <taxon>Pezizomycotina</taxon>
        <taxon>Dothideomycetes</taxon>
        <taxon>Dothideomycetes incertae sedis</taxon>
        <taxon>Coniosporium</taxon>
    </lineage>
</organism>
<gene>
    <name evidence="1" type="ORF">LTS18_001121</name>
</gene>
<dbReference type="Proteomes" id="UP001186974">
    <property type="component" value="Unassembled WGS sequence"/>
</dbReference>
<protein>
    <submittedName>
        <fullName evidence="1">Uncharacterized protein</fullName>
    </submittedName>
</protein>
<feature type="non-terminal residue" evidence="1">
    <location>
        <position position="229"/>
    </location>
</feature>
<comment type="caution">
    <text evidence="1">The sequence shown here is derived from an EMBL/GenBank/DDBJ whole genome shotgun (WGS) entry which is preliminary data.</text>
</comment>
<evidence type="ECO:0000313" key="2">
    <source>
        <dbReference type="Proteomes" id="UP001186974"/>
    </source>
</evidence>
<name>A0ACC3CTM1_9PEZI</name>
<reference evidence="1" key="1">
    <citation type="submission" date="2024-09" db="EMBL/GenBank/DDBJ databases">
        <title>Black Yeasts Isolated from many extreme environments.</title>
        <authorList>
            <person name="Coleine C."/>
            <person name="Stajich J.E."/>
            <person name="Selbmann L."/>
        </authorList>
    </citation>
    <scope>NUCLEOTIDE SEQUENCE</scope>
    <source>
        <strain evidence="1">CCFEE 5737</strain>
    </source>
</reference>
<proteinExistence type="predicted"/>
<evidence type="ECO:0000313" key="1">
    <source>
        <dbReference type="EMBL" id="KAK3044505.1"/>
    </source>
</evidence>
<sequence>LRITKQDAGPPRGRRAKLAEEKEERDRKDSRESNLDFSKMSDIQLKRYLEAQSGSGIPFPTFAEGLKKESLLSGLDPLANNLRIAGGRHPASAPAKDVTLAKRLIRGELVQFESDSEQERVLRFLKACAGREKSGKSDAWRKHISSTQELLDDQEPAEEKGTKTARQLLSDALVRGEHHLKSPEHNRNRVMSAVWKTTSLNGSYTQSQSARLSAGVARLMPKPAATKQP</sequence>
<accession>A0ACC3CTM1</accession>
<feature type="non-terminal residue" evidence="1">
    <location>
        <position position="1"/>
    </location>
</feature>
<keyword evidence="2" id="KW-1185">Reference proteome</keyword>
<dbReference type="EMBL" id="JAWDJW010011854">
    <property type="protein sequence ID" value="KAK3044505.1"/>
    <property type="molecule type" value="Genomic_DNA"/>
</dbReference>